<dbReference type="PANTHER" id="PTHR24006:SF899">
    <property type="entry name" value="UBIQUITIN CARBOXYL-TERMINAL HYDROLASE"/>
    <property type="match status" value="1"/>
</dbReference>
<gene>
    <name evidence="3" type="primary">LOC127359827</name>
</gene>
<feature type="compositionally biased region" description="Polar residues" evidence="1">
    <location>
        <begin position="874"/>
        <end position="883"/>
    </location>
</feature>
<proteinExistence type="predicted"/>
<dbReference type="OrthoDB" id="292964at2759"/>
<dbReference type="InterPro" id="IPR001394">
    <property type="entry name" value="Peptidase_C19_UCH"/>
</dbReference>
<dbReference type="Proteomes" id="UP000694389">
    <property type="component" value="Unassembled WGS sequence"/>
</dbReference>
<dbReference type="InterPro" id="IPR050164">
    <property type="entry name" value="Peptidase_C19"/>
</dbReference>
<dbReference type="GeneID" id="127359827"/>
<sequence>MNLLESARQMFRYNAVQYHGLLNQGATSYLNSVLQVMFMTKDFTEAMERYTSENPDTEGIDRHLKTLFDDLKGHTAYTYNITKKLHIDRVYEERDAAEYFEKILNLTSPEASQIFRGLLTHRTKCSTCFTETDTDGAFWHLPLALVNSYSEHYSVVDGIEEYFRTTESSGDNQMYCEHCDDKSDATTQSVIKRHPEVLMLLLKRFEFDYRYMTHVKINCIVAVPCTLQIPENQTYELYAFVDHFGDLRSGHYTATIKDDERWHKFDDTRVSLSDYQPFQVDNLETSSSAYLLFYRRRKVHAASTCTQDIREVSPPGAFPSDIVDIVAENGVHKGQSIPCSQGYKEERNYQSYSQDAHDRKQRDEEKIIMHDKEDMGGNAETNEQAVKKRKTFSRETELEEIVEDQGNGSGRPHDVRQRGPLEGYDIHNTSHHNQKQEQEFSNMNAREEYPQQVCVRVEDMMDVNRDKDGKMSGDELSGRRDLNRDVEHVRQEISVKNKDVAVETKKQEETRYNNPIQDRADSSLRRTGSAGSSRLTENQGVDSDEKTRHRQPKVRPEYNEDRVEERRGSKNTKTYQDSGGLDSIRQNISENLVGTRKVGQDYVFKPASVDEQGDEERMKRVVEVDRERKTGADERGLASGGSTLLTKYDLYSHQIQDNRRVCDSEQNMLKYDQESKQRSSSKYKRHEQHKEETRDVKGDKEQKRGHDKHLQSRETERRQHFGRDVEVQNIRGLDVRQKTSVTHTINKDVAVETKEQEETGYNKPIQDRADSSLRQRGSAGSSRLNQGVDIIEDRVEERHGSKKTKTYQVKIIEEEITENPSGTQRSCERKHIGTVEETSQQDTLSEGVHNLKLSEGNKCGTKRANRNVEDKNEISATIDSTSVKKQKQNSDKKDEEKRKLRFIPFKKKTKEKKNKTTGLFSLLSGCKNKTNSGLDSEED</sequence>
<feature type="compositionally biased region" description="Polar residues" evidence="1">
    <location>
        <begin position="774"/>
        <end position="785"/>
    </location>
</feature>
<dbReference type="Ensembl" id="ENSDLAT00005081470.1">
    <property type="protein sequence ID" value="ENSDLAP00005066144.1"/>
    <property type="gene ID" value="ENSDLAG00005032777.1"/>
</dbReference>
<evidence type="ECO:0000313" key="4">
    <source>
        <dbReference type="Proteomes" id="UP000694389"/>
    </source>
</evidence>
<feature type="region of interest" description="Disordered" evidence="1">
    <location>
        <begin position="464"/>
        <end position="583"/>
    </location>
</feature>
<evidence type="ECO:0000256" key="1">
    <source>
        <dbReference type="SAM" id="MobiDB-lite"/>
    </source>
</evidence>
<feature type="region of interest" description="Disordered" evidence="1">
    <location>
        <begin position="747"/>
        <end position="787"/>
    </location>
</feature>
<reference evidence="3" key="1">
    <citation type="submission" date="2025-08" db="UniProtKB">
        <authorList>
            <consortium name="Ensembl"/>
        </authorList>
    </citation>
    <scope>IDENTIFICATION</scope>
</reference>
<dbReference type="SUPFAM" id="SSF54001">
    <property type="entry name" value="Cysteine proteinases"/>
    <property type="match status" value="1"/>
</dbReference>
<feature type="compositionally biased region" description="Basic and acidic residues" evidence="1">
    <location>
        <begin position="554"/>
        <end position="568"/>
    </location>
</feature>
<dbReference type="GO" id="GO:0005829">
    <property type="term" value="C:cytosol"/>
    <property type="evidence" value="ECO:0007669"/>
    <property type="project" value="TreeGrafter"/>
</dbReference>
<dbReference type="GO" id="GO:0016579">
    <property type="term" value="P:protein deubiquitination"/>
    <property type="evidence" value="ECO:0007669"/>
    <property type="project" value="InterPro"/>
</dbReference>
<protein>
    <recommendedName>
        <fullName evidence="2">USP domain-containing protein</fullName>
    </recommendedName>
</protein>
<dbReference type="Gene3D" id="3.90.70.10">
    <property type="entry name" value="Cysteine proteinases"/>
    <property type="match status" value="1"/>
</dbReference>
<dbReference type="GeneTree" id="ENSGT00940000174852"/>
<dbReference type="AlphaFoldDB" id="A0A8P4K499"/>
<feature type="compositionally biased region" description="Basic and acidic residues" evidence="1">
    <location>
        <begin position="464"/>
        <end position="511"/>
    </location>
</feature>
<dbReference type="PANTHER" id="PTHR24006">
    <property type="entry name" value="UBIQUITIN CARBOXYL-TERMINAL HYDROLASE"/>
    <property type="match status" value="1"/>
</dbReference>
<dbReference type="PROSITE" id="PS00973">
    <property type="entry name" value="USP_2"/>
    <property type="match status" value="1"/>
</dbReference>
<reference evidence="3" key="2">
    <citation type="submission" date="2025-09" db="UniProtKB">
        <authorList>
            <consortium name="Ensembl"/>
        </authorList>
    </citation>
    <scope>IDENTIFICATION</scope>
</reference>
<accession>A0A8P4K499</accession>
<feature type="compositionally biased region" description="Basic and acidic residues" evidence="1">
    <location>
        <begin position="747"/>
        <end position="757"/>
    </location>
</feature>
<dbReference type="InterPro" id="IPR018200">
    <property type="entry name" value="USP_CS"/>
</dbReference>
<feature type="region of interest" description="Disordered" evidence="1">
    <location>
        <begin position="835"/>
        <end position="914"/>
    </location>
</feature>
<evidence type="ECO:0000313" key="3">
    <source>
        <dbReference type="Ensembl" id="ENSDLAP00005066144.1"/>
    </source>
</evidence>
<dbReference type="InterPro" id="IPR028889">
    <property type="entry name" value="USP"/>
</dbReference>
<feature type="compositionally biased region" description="Polar residues" evidence="1">
    <location>
        <begin position="525"/>
        <end position="541"/>
    </location>
</feature>
<organism evidence="3 4">
    <name type="scientific">Dicentrarchus labrax</name>
    <name type="common">European seabass</name>
    <name type="synonym">Morone labrax</name>
    <dbReference type="NCBI Taxonomy" id="13489"/>
    <lineage>
        <taxon>Eukaryota</taxon>
        <taxon>Metazoa</taxon>
        <taxon>Chordata</taxon>
        <taxon>Craniata</taxon>
        <taxon>Vertebrata</taxon>
        <taxon>Euteleostomi</taxon>
        <taxon>Actinopterygii</taxon>
        <taxon>Neopterygii</taxon>
        <taxon>Teleostei</taxon>
        <taxon>Neoteleostei</taxon>
        <taxon>Acanthomorphata</taxon>
        <taxon>Eupercaria</taxon>
        <taxon>Moronidae</taxon>
        <taxon>Dicentrarchus</taxon>
    </lineage>
</organism>
<dbReference type="GO" id="GO:0005634">
    <property type="term" value="C:nucleus"/>
    <property type="evidence" value="ECO:0007669"/>
    <property type="project" value="TreeGrafter"/>
</dbReference>
<name>A0A8P4K499_DICLA</name>
<feature type="compositionally biased region" description="Basic and acidic residues" evidence="1">
    <location>
        <begin position="888"/>
        <end position="898"/>
    </location>
</feature>
<feature type="compositionally biased region" description="Basic and acidic residues" evidence="1">
    <location>
        <begin position="688"/>
        <end position="725"/>
    </location>
</feature>
<dbReference type="CDD" id="cd02257">
    <property type="entry name" value="Peptidase_C19"/>
    <property type="match status" value="1"/>
</dbReference>
<dbReference type="InterPro" id="IPR038765">
    <property type="entry name" value="Papain-like_cys_pep_sf"/>
</dbReference>
<feature type="region of interest" description="Disordered" evidence="1">
    <location>
        <begin position="670"/>
        <end position="725"/>
    </location>
</feature>
<dbReference type="GO" id="GO:0004843">
    <property type="term" value="F:cysteine-type deubiquitinase activity"/>
    <property type="evidence" value="ECO:0007669"/>
    <property type="project" value="InterPro"/>
</dbReference>
<feature type="domain" description="USP" evidence="2">
    <location>
        <begin position="19"/>
        <end position="297"/>
    </location>
</feature>
<feature type="compositionally biased region" description="Basic residues" evidence="1">
    <location>
        <begin position="899"/>
        <end position="914"/>
    </location>
</feature>
<dbReference type="PROSITE" id="PS50235">
    <property type="entry name" value="USP_3"/>
    <property type="match status" value="1"/>
</dbReference>
<feature type="region of interest" description="Disordered" evidence="1">
    <location>
        <begin position="375"/>
        <end position="422"/>
    </location>
</feature>
<keyword evidence="4" id="KW-1185">Reference proteome</keyword>
<evidence type="ECO:0000259" key="2">
    <source>
        <dbReference type="PROSITE" id="PS50235"/>
    </source>
</evidence>
<dbReference type="RefSeq" id="XP_051249994.1">
    <property type="nucleotide sequence ID" value="XM_051394034.1"/>
</dbReference>
<dbReference type="Pfam" id="PF00443">
    <property type="entry name" value="UCH"/>
    <property type="match status" value="1"/>
</dbReference>